<evidence type="ECO:0000313" key="3">
    <source>
        <dbReference type="Proteomes" id="UP001530293"/>
    </source>
</evidence>
<feature type="region of interest" description="Disordered" evidence="1">
    <location>
        <begin position="208"/>
        <end position="276"/>
    </location>
</feature>
<proteinExistence type="predicted"/>
<dbReference type="AlphaFoldDB" id="A0ABD3M2M7"/>
<feature type="compositionally biased region" description="Low complexity" evidence="1">
    <location>
        <begin position="1"/>
        <end position="12"/>
    </location>
</feature>
<feature type="region of interest" description="Disordered" evidence="1">
    <location>
        <begin position="113"/>
        <end position="151"/>
    </location>
</feature>
<feature type="region of interest" description="Disordered" evidence="1">
    <location>
        <begin position="1"/>
        <end position="35"/>
    </location>
</feature>
<comment type="caution">
    <text evidence="2">The sequence shown here is derived from an EMBL/GenBank/DDBJ whole genome shotgun (WGS) entry which is preliminary data.</text>
</comment>
<protein>
    <submittedName>
        <fullName evidence="2">Uncharacterized protein</fullName>
    </submittedName>
</protein>
<dbReference type="PANTHER" id="PTHR35213:SF3">
    <property type="entry name" value="MYB-LIKE DOMAIN-CONTAINING PROTEIN"/>
    <property type="match status" value="1"/>
</dbReference>
<feature type="compositionally biased region" description="Low complexity" evidence="1">
    <location>
        <begin position="129"/>
        <end position="147"/>
    </location>
</feature>
<evidence type="ECO:0000313" key="2">
    <source>
        <dbReference type="EMBL" id="KAL3758223.1"/>
    </source>
</evidence>
<dbReference type="EMBL" id="JALLBG020000237">
    <property type="protein sequence ID" value="KAL3758223.1"/>
    <property type="molecule type" value="Genomic_DNA"/>
</dbReference>
<sequence>MSQQQQPPASALPFPPHPFTAVSSGTGAINSNTATGSMSNNSSNINNNNCSDISINNSNNITVENGASSPQLRCAICSHHGADLRLIGGCACAYHARCIDLVGLIHESRRLKQQQNQLHEKHPQEMQIDTDSNVGDNSNSSSSSTTNSEEDISITTCPVCQRYDITGVEIVPLSFAELDKARRLIMMAHAGLLKKRMAVGNEMMMGGSSSSTLGDAGVAGSSGGSAVGRGRDGTDNTSTVATTSSTTVTTTAAPPPSSSSATINSSTSQFYDPSMPRTGRWTDDELAFRDALVAHFDAGSLPLSNGIKLNDFLSSMLKSKQSRLTKKMKHAKLSSKYFRIHSGYLMRERDSSSSIGGVGGACTFSNLEYNFIHSIADPIERSEIAFHMQREWREHIVERLTYLRINFDATSWLQSVDSMERRVALEKNRSRLAKRRNLMGKAMEKDISENMPGVFINQRVDDIAEVVGSDMKIRRIGDYDASGGGAEMRSISVSSMPQAAVAGGSLVASSDGHHDEDGELNRFLMSMLDEAPIATNTIGAVHHTSHHDEDSALASSSVGGKKSNATLRSSCDPNFRYAAPFLAGITSYMERHGVPFEYVDIWVPSVVPPALERELSTPFIGSMGSGSNPTNTSSPGGETCLDESGGNQGVFRLCFAGSATLGVQIVDQSSSLDSLSIKDDAQKKENTSHEMNVYPLTGDEIYNFSLFGQYSSKFSFSSGCGLPGRVFQSGIAAWEQFVANAPPEMFERRGGAIQFGIKTALGLPIDCVTVGRIVLVLYSKHNREKDEELVNRMVKDVRMFNPCPRWKLVVDMGGASDPSRVSTQPPPQPVSAGLIGAPPAANGFADSSKNDEIMSLVTLLQEYMPSDQQSLLGPQLNSMMLLRMTLLRTNRTPEEEQLIDMMLVLFKSYIAAGRTRQDIATLLTRDYDFHILQLQNQVSSQPQRLETPATNQMGQHGALLQRVSMMNRINPLHFQSEISPTTTAAPPGTFSPPFEIGGFPSTPFT</sequence>
<accession>A0ABD3M2M7</accession>
<reference evidence="2 3" key="1">
    <citation type="submission" date="2024-10" db="EMBL/GenBank/DDBJ databases">
        <title>Updated reference genomes for cyclostephanoid diatoms.</title>
        <authorList>
            <person name="Roberts W.R."/>
            <person name="Alverson A.J."/>
        </authorList>
    </citation>
    <scope>NUCLEOTIDE SEQUENCE [LARGE SCALE GENOMIC DNA]</scope>
    <source>
        <strain evidence="2 3">AJA232-27</strain>
    </source>
</reference>
<evidence type="ECO:0000256" key="1">
    <source>
        <dbReference type="SAM" id="MobiDB-lite"/>
    </source>
</evidence>
<feature type="compositionally biased region" description="Low complexity" evidence="1">
    <location>
        <begin position="236"/>
        <end position="268"/>
    </location>
</feature>
<feature type="region of interest" description="Disordered" evidence="1">
    <location>
        <begin position="981"/>
        <end position="1005"/>
    </location>
</feature>
<name>A0ABD3M2M7_9STRA</name>
<organism evidence="2 3">
    <name type="scientific">Discostella pseudostelligera</name>
    <dbReference type="NCBI Taxonomy" id="259834"/>
    <lineage>
        <taxon>Eukaryota</taxon>
        <taxon>Sar</taxon>
        <taxon>Stramenopiles</taxon>
        <taxon>Ochrophyta</taxon>
        <taxon>Bacillariophyta</taxon>
        <taxon>Coscinodiscophyceae</taxon>
        <taxon>Thalassiosirophycidae</taxon>
        <taxon>Stephanodiscales</taxon>
        <taxon>Stephanodiscaceae</taxon>
        <taxon>Discostella</taxon>
    </lineage>
</organism>
<dbReference type="Proteomes" id="UP001530293">
    <property type="component" value="Unassembled WGS sequence"/>
</dbReference>
<feature type="compositionally biased region" description="Polar residues" evidence="1">
    <location>
        <begin position="21"/>
        <end position="35"/>
    </location>
</feature>
<gene>
    <name evidence="2" type="ORF">ACHAWU_004861</name>
</gene>
<feature type="compositionally biased region" description="Low complexity" evidence="1">
    <location>
        <begin position="208"/>
        <end position="219"/>
    </location>
</feature>
<dbReference type="PANTHER" id="PTHR35213">
    <property type="entry name" value="RING-TYPE DOMAIN-CONTAINING PROTEIN-RELATED"/>
    <property type="match status" value="1"/>
</dbReference>
<keyword evidence="3" id="KW-1185">Reference proteome</keyword>